<dbReference type="Proteomes" id="UP000033115">
    <property type="component" value="Chromosome"/>
</dbReference>
<evidence type="ECO:0000313" key="4">
    <source>
        <dbReference type="EMBL" id="AKA69579.1"/>
    </source>
</evidence>
<dbReference type="Pfam" id="PF07521">
    <property type="entry name" value="RMMBL"/>
    <property type="match status" value="1"/>
</dbReference>
<dbReference type="Gene3D" id="3.60.15.10">
    <property type="entry name" value="Ribonuclease Z/Hydroxyacylglutathione hydrolase-like"/>
    <property type="match status" value="1"/>
</dbReference>
<dbReference type="PANTHER" id="PTHR11203">
    <property type="entry name" value="CLEAVAGE AND POLYADENYLATION SPECIFICITY FACTOR FAMILY MEMBER"/>
    <property type="match status" value="1"/>
</dbReference>
<dbReference type="InterPro" id="IPR011108">
    <property type="entry name" value="RMMBL"/>
</dbReference>
<dbReference type="RefSeq" id="WP_029162877.1">
    <property type="nucleotide sequence ID" value="NZ_CP009933.1"/>
</dbReference>
<dbReference type="Pfam" id="PF10996">
    <property type="entry name" value="Beta-Casp"/>
    <property type="match status" value="1"/>
</dbReference>
<keyword evidence="1" id="KW-0378">Hydrolase</keyword>
<evidence type="ECO:0000259" key="3">
    <source>
        <dbReference type="SMART" id="SM01027"/>
    </source>
</evidence>
<dbReference type="KEGG" id="csq:CSCA_2454"/>
<dbReference type="Pfam" id="PF00753">
    <property type="entry name" value="Lactamase_B"/>
    <property type="match status" value="1"/>
</dbReference>
<evidence type="ECO:0000259" key="2">
    <source>
        <dbReference type="SMART" id="SM00849"/>
    </source>
</evidence>
<evidence type="ECO:0000313" key="5">
    <source>
        <dbReference type="Proteomes" id="UP000033115"/>
    </source>
</evidence>
<feature type="domain" description="Metallo-beta-lactamase" evidence="2">
    <location>
        <begin position="13"/>
        <end position="232"/>
    </location>
</feature>
<dbReference type="EMBL" id="CP009933">
    <property type="protein sequence ID" value="AKA69579.1"/>
    <property type="molecule type" value="Genomic_DNA"/>
</dbReference>
<name>A0A0E3JNS4_CLOSL</name>
<protein>
    <submittedName>
        <fullName evidence="4">Beta-lactamase domain protein</fullName>
    </submittedName>
</protein>
<dbReference type="Gene3D" id="3.40.50.10890">
    <property type="match status" value="1"/>
</dbReference>
<keyword evidence="5" id="KW-1185">Reference proteome</keyword>
<dbReference type="SUPFAM" id="SSF56281">
    <property type="entry name" value="Metallo-hydrolase/oxidoreductase"/>
    <property type="match status" value="1"/>
</dbReference>
<dbReference type="InterPro" id="IPR050698">
    <property type="entry name" value="MBL"/>
</dbReference>
<organism evidence="4 5">
    <name type="scientific">Clostridium scatologenes</name>
    <dbReference type="NCBI Taxonomy" id="1548"/>
    <lineage>
        <taxon>Bacteria</taxon>
        <taxon>Bacillati</taxon>
        <taxon>Bacillota</taxon>
        <taxon>Clostridia</taxon>
        <taxon>Eubacteriales</taxon>
        <taxon>Clostridiaceae</taxon>
        <taxon>Clostridium</taxon>
    </lineage>
</organism>
<dbReference type="GO" id="GO:0004521">
    <property type="term" value="F:RNA endonuclease activity"/>
    <property type="evidence" value="ECO:0007669"/>
    <property type="project" value="TreeGrafter"/>
</dbReference>
<dbReference type="SMART" id="SM00849">
    <property type="entry name" value="Lactamase_B"/>
    <property type="match status" value="1"/>
</dbReference>
<dbReference type="GO" id="GO:0016787">
    <property type="term" value="F:hydrolase activity"/>
    <property type="evidence" value="ECO:0007669"/>
    <property type="project" value="UniProtKB-KW"/>
</dbReference>
<dbReference type="AlphaFoldDB" id="A0A0E3JNS4"/>
<feature type="domain" description="Beta-Casp" evidence="3">
    <location>
        <begin position="252"/>
        <end position="377"/>
    </location>
</feature>
<dbReference type="InterPro" id="IPR036866">
    <property type="entry name" value="RibonucZ/Hydroxyglut_hydro"/>
</dbReference>
<proteinExistence type="predicted"/>
<dbReference type="InterPro" id="IPR001279">
    <property type="entry name" value="Metallo-B-lactamas"/>
</dbReference>
<dbReference type="CDD" id="cd16295">
    <property type="entry name" value="TTHA0252-CPSF-like_MBL-fold"/>
    <property type="match status" value="1"/>
</dbReference>
<gene>
    <name evidence="4" type="ORF">CSCA_2454</name>
</gene>
<sequence>MKIEFYGASGCVTGSSHFLKVKDKNILLDCGMYQGKDEKERGNETFNFNPKDVDYVILSHSHIDHSGRIPLLYKQGFKGDVICTEGTKDLCSVMLQDSGHILESEVEWKNRKRARQGLPPLEPLYTEKIANVAMYLFNGYPYDQWIELFDGFKIRFRDAGHLLGSAIIEMLIEDNKKQIKLVYTGDLGNKNIPILKDPTIIDYADYLIMETTYGNRLHTSISSELTDLAKIIKSTFKRGGNVIIPSFAVGRTQEVLYTLNNYVENNILKGVSVYVDSPLASESTAIFSRYHKYYDEEAQEILSKGSDPLSFPGLTFTKSPEESAKLNKVQSGAIIISASGMCEAGRIKHHLKHNLWRKESSIIFVGYQAEGTLGRSIVDGAKKVKLFGEEVVVNAKIYNLHGLSGHADRNGLIEWLEALKAKPEKVILVHGDAEAQESFNELLLSKGYSTYIAKPGDTFTPELTPEKFSVVRNRILSVINSIEDLDSTDKELLIEKIREEIKDI</sequence>
<dbReference type="SMART" id="SM01027">
    <property type="entry name" value="Beta-Casp"/>
    <property type="match status" value="1"/>
</dbReference>
<accession>A0A0E3JNS4</accession>
<dbReference type="HOGENOM" id="CLU_009673_5_2_9"/>
<reference evidence="4 5" key="1">
    <citation type="journal article" date="2015" name="J. Biotechnol.">
        <title>Complete genome sequence of a malodorant-producing acetogen, Clostridium scatologenes ATCC 25775(T).</title>
        <authorList>
            <person name="Zhu Z."/>
            <person name="Guo T."/>
            <person name="Zheng H."/>
            <person name="Song T."/>
            <person name="Ouyang P."/>
            <person name="Xie J."/>
        </authorList>
    </citation>
    <scope>NUCLEOTIDE SEQUENCE [LARGE SCALE GENOMIC DNA]</scope>
    <source>
        <strain evidence="4 5">ATCC 25775</strain>
    </source>
</reference>
<evidence type="ECO:0000256" key="1">
    <source>
        <dbReference type="ARBA" id="ARBA00022801"/>
    </source>
</evidence>
<dbReference type="STRING" id="1548.CSCA_2454"/>
<dbReference type="InterPro" id="IPR022712">
    <property type="entry name" value="Beta_Casp"/>
</dbReference>
<dbReference type="PANTHER" id="PTHR11203:SF37">
    <property type="entry name" value="INTEGRATOR COMPLEX SUBUNIT 11"/>
    <property type="match status" value="1"/>
</dbReference>